<evidence type="ECO:0000256" key="6">
    <source>
        <dbReference type="ARBA" id="ARBA00023136"/>
    </source>
</evidence>
<accession>A0ABT6J9K8</accession>
<organism evidence="8 9">
    <name type="scientific">Luteimonas endophytica</name>
    <dbReference type="NCBI Taxonomy" id="3042023"/>
    <lineage>
        <taxon>Bacteria</taxon>
        <taxon>Pseudomonadati</taxon>
        <taxon>Pseudomonadota</taxon>
        <taxon>Gammaproteobacteria</taxon>
        <taxon>Lysobacterales</taxon>
        <taxon>Lysobacteraceae</taxon>
        <taxon>Luteimonas</taxon>
    </lineage>
</organism>
<evidence type="ECO:0000313" key="8">
    <source>
        <dbReference type="EMBL" id="MDH5823506.1"/>
    </source>
</evidence>
<keyword evidence="3" id="KW-1003">Cell membrane</keyword>
<evidence type="ECO:0000256" key="7">
    <source>
        <dbReference type="SAM" id="Phobius"/>
    </source>
</evidence>
<evidence type="ECO:0000256" key="2">
    <source>
        <dbReference type="ARBA" id="ARBA00006679"/>
    </source>
</evidence>
<keyword evidence="6 7" id="KW-0472">Membrane</keyword>
<dbReference type="PANTHER" id="PTHR33452">
    <property type="entry name" value="OXIDOREDUCTASE CATD-RELATED"/>
    <property type="match status" value="1"/>
</dbReference>
<evidence type="ECO:0000256" key="4">
    <source>
        <dbReference type="ARBA" id="ARBA00022692"/>
    </source>
</evidence>
<feature type="transmembrane region" description="Helical" evidence="7">
    <location>
        <begin position="12"/>
        <end position="28"/>
    </location>
</feature>
<comment type="caution">
    <text evidence="8">The sequence shown here is derived from an EMBL/GenBank/DDBJ whole genome shotgun (WGS) entry which is preliminary data.</text>
</comment>
<dbReference type="Proteomes" id="UP001156940">
    <property type="component" value="Unassembled WGS sequence"/>
</dbReference>
<dbReference type="InterPro" id="IPR032808">
    <property type="entry name" value="DoxX"/>
</dbReference>
<dbReference type="InterPro" id="IPR051907">
    <property type="entry name" value="DoxX-like_oxidoreductase"/>
</dbReference>
<evidence type="ECO:0000313" key="9">
    <source>
        <dbReference type="Proteomes" id="UP001156940"/>
    </source>
</evidence>
<keyword evidence="5 7" id="KW-1133">Transmembrane helix</keyword>
<dbReference type="PANTHER" id="PTHR33452:SF1">
    <property type="entry name" value="INNER MEMBRANE PROTEIN YPHA-RELATED"/>
    <property type="match status" value="1"/>
</dbReference>
<feature type="transmembrane region" description="Helical" evidence="7">
    <location>
        <begin position="48"/>
        <end position="66"/>
    </location>
</feature>
<feature type="transmembrane region" description="Helical" evidence="7">
    <location>
        <begin position="103"/>
        <end position="122"/>
    </location>
</feature>
<keyword evidence="4 7" id="KW-0812">Transmembrane</keyword>
<evidence type="ECO:0000256" key="5">
    <source>
        <dbReference type="ARBA" id="ARBA00022989"/>
    </source>
</evidence>
<name>A0ABT6J9K8_9GAMM</name>
<comment type="subcellular location">
    <subcellularLocation>
        <location evidence="1">Cell membrane</location>
        <topology evidence="1">Multi-pass membrane protein</topology>
    </subcellularLocation>
</comment>
<dbReference type="Pfam" id="PF07681">
    <property type="entry name" value="DoxX"/>
    <property type="match status" value="1"/>
</dbReference>
<evidence type="ECO:0000256" key="1">
    <source>
        <dbReference type="ARBA" id="ARBA00004651"/>
    </source>
</evidence>
<gene>
    <name evidence="8" type="ORF">QFW77_10965</name>
</gene>
<sequence>MNQAAMQDFARLLLRVTLGVLVLLHGIAKLRHGLDGVESLLQMRGWPTFLAYGALVGEVLAPLMLIAGFHARIGGVLVAVNMLFALLLAHLGELGRLNGQGGWALELQAMFLVAAVAVALLGPGRFSINQR</sequence>
<proteinExistence type="inferred from homology"/>
<keyword evidence="9" id="KW-1185">Reference proteome</keyword>
<dbReference type="EMBL" id="JARXRM010000034">
    <property type="protein sequence ID" value="MDH5823506.1"/>
    <property type="molecule type" value="Genomic_DNA"/>
</dbReference>
<reference evidence="8 9" key="1">
    <citation type="submission" date="2023-04" db="EMBL/GenBank/DDBJ databases">
        <title>Luteimonas endophyticus RD2P54.</title>
        <authorList>
            <person name="Sun J.-Q."/>
        </authorList>
    </citation>
    <scope>NUCLEOTIDE SEQUENCE [LARGE SCALE GENOMIC DNA]</scope>
    <source>
        <strain evidence="8 9">RD2P54</strain>
    </source>
</reference>
<comment type="similarity">
    <text evidence="2">Belongs to the DoxX family.</text>
</comment>
<dbReference type="RefSeq" id="WP_280574711.1">
    <property type="nucleotide sequence ID" value="NZ_JARXRM010000034.1"/>
</dbReference>
<protein>
    <submittedName>
        <fullName evidence="8">DoxX family protein</fullName>
    </submittedName>
</protein>
<feature type="transmembrane region" description="Helical" evidence="7">
    <location>
        <begin position="73"/>
        <end position="91"/>
    </location>
</feature>
<evidence type="ECO:0000256" key="3">
    <source>
        <dbReference type="ARBA" id="ARBA00022475"/>
    </source>
</evidence>